<dbReference type="HOGENOM" id="CLU_019868_4_2_1"/>
<dbReference type="STRING" id="7719.ENSCINP00000018485"/>
<keyword evidence="5 8" id="KW-0418">Kinase</keyword>
<feature type="binding site" evidence="8">
    <location>
        <begin position="120"/>
        <end position="124"/>
    </location>
    <ligand>
        <name>ATP</name>
        <dbReference type="ChEBI" id="CHEBI:30616"/>
    </ligand>
</feature>
<dbReference type="InterPro" id="IPR036802">
    <property type="entry name" value="ATP-guanido_PTrfase_N_sf"/>
</dbReference>
<evidence type="ECO:0000256" key="5">
    <source>
        <dbReference type="ARBA" id="ARBA00022777"/>
    </source>
</evidence>
<feature type="domain" description="Phosphagen kinase N-terminal" evidence="9">
    <location>
        <begin position="4"/>
        <end position="88"/>
    </location>
</feature>
<protein>
    <recommendedName>
        <fullName evidence="2">creatine kinase</fullName>
        <ecNumber evidence="2">2.7.3.2</ecNumber>
    </recommendedName>
</protein>
<feature type="binding site" evidence="8">
    <location>
        <begin position="284"/>
        <end position="288"/>
    </location>
    <ligand>
        <name>ATP</name>
        <dbReference type="ChEBI" id="CHEBI:30616"/>
    </ligand>
</feature>
<dbReference type="GeneID" id="100178741"/>
<reference evidence="11" key="4">
    <citation type="submission" date="2025-09" db="UniProtKB">
        <authorList>
            <consortium name="Ensembl"/>
        </authorList>
    </citation>
    <scope>IDENTIFICATION</scope>
</reference>
<comment type="similarity">
    <text evidence="1 7">Belongs to the ATP:guanido phosphotransferase family.</text>
</comment>
<gene>
    <name evidence="11" type="primary">LOC100178741</name>
</gene>
<keyword evidence="3 8" id="KW-0808">Transferase</keyword>
<dbReference type="Pfam" id="PF02807">
    <property type="entry name" value="ATP-gua_PtransN"/>
    <property type="match status" value="1"/>
</dbReference>
<evidence type="ECO:0000256" key="8">
    <source>
        <dbReference type="PROSITE-ProRule" id="PRU00843"/>
    </source>
</evidence>
<evidence type="ECO:0000259" key="10">
    <source>
        <dbReference type="PROSITE" id="PS51510"/>
    </source>
</evidence>
<dbReference type="PANTHER" id="PTHR11547:SF57">
    <property type="entry name" value="PHOSPHAGEN KINASE C-TERMINAL DOMAIN-CONTAINING PROTEIN"/>
    <property type="match status" value="1"/>
</dbReference>
<name>F6Q9B5_CIOIN</name>
<sequence>MALSVQEIEQAKQSFPVLKHDNFLSNHLTLPVYAALYKKKTSNGVTLDSCIQTGVDTPGLQFGMVVGDEECYTLFKDIFYPIIKDYHGNFDPATESHADHVRESVGVVDVKPLDTKYVKSVRVRAGRSISGFPFPPSCTRAQRREVESIIVGTLKNLDQDLAGSYHSMESMEPSEINRLTQEHILFSNLSDFSFRNDGLARDWPDARGIMMNKEQDFFVWVNEGDHMRIISMQSGGDLKTCFETWKQGEKQLETAMLNAGYKFAWNKKLGFLCARASNIGTSMRCSVHVRLPNLSAHPQFEEILKKLGVAKRGNHGEYRSSTEPELFDISNIKKLGISEVEIVQQVHESVTKLIEMEQQLEEGKPLQF</sequence>
<dbReference type="InParanoid" id="F6Q9B5"/>
<evidence type="ECO:0000256" key="6">
    <source>
        <dbReference type="ARBA" id="ARBA00022840"/>
    </source>
</evidence>
<evidence type="ECO:0000313" key="12">
    <source>
        <dbReference type="Proteomes" id="UP000008144"/>
    </source>
</evidence>
<dbReference type="EMBL" id="EAAA01000093">
    <property type="status" value="NOT_ANNOTATED_CDS"/>
    <property type="molecule type" value="Genomic_DNA"/>
</dbReference>
<feature type="binding site" evidence="8">
    <location>
        <position position="183"/>
    </location>
    <ligand>
        <name>ATP</name>
        <dbReference type="ChEBI" id="CHEBI:30616"/>
    </ligand>
</feature>
<evidence type="ECO:0000256" key="1">
    <source>
        <dbReference type="ARBA" id="ARBA00006798"/>
    </source>
</evidence>
<organism evidence="11 12">
    <name type="scientific">Ciona intestinalis</name>
    <name type="common">Transparent sea squirt</name>
    <name type="synonym">Ascidia intestinalis</name>
    <dbReference type="NCBI Taxonomy" id="7719"/>
    <lineage>
        <taxon>Eukaryota</taxon>
        <taxon>Metazoa</taxon>
        <taxon>Chordata</taxon>
        <taxon>Tunicata</taxon>
        <taxon>Ascidiacea</taxon>
        <taxon>Phlebobranchia</taxon>
        <taxon>Cionidae</taxon>
        <taxon>Ciona</taxon>
    </lineage>
</organism>
<dbReference type="AlphaFoldDB" id="F6Q9B5"/>
<reference evidence="12" key="1">
    <citation type="journal article" date="2002" name="Science">
        <title>The draft genome of Ciona intestinalis: insights into chordate and vertebrate origins.</title>
        <authorList>
            <person name="Dehal P."/>
            <person name="Satou Y."/>
            <person name="Campbell R.K."/>
            <person name="Chapman J."/>
            <person name="Degnan B."/>
            <person name="De Tomaso A."/>
            <person name="Davidson B."/>
            <person name="Di Gregorio A."/>
            <person name="Gelpke M."/>
            <person name="Goodstein D.M."/>
            <person name="Harafuji N."/>
            <person name="Hastings K.E."/>
            <person name="Ho I."/>
            <person name="Hotta K."/>
            <person name="Huang W."/>
            <person name="Kawashima T."/>
            <person name="Lemaire P."/>
            <person name="Martinez D."/>
            <person name="Meinertzhagen I.A."/>
            <person name="Necula S."/>
            <person name="Nonaka M."/>
            <person name="Putnam N."/>
            <person name="Rash S."/>
            <person name="Saiga H."/>
            <person name="Satake M."/>
            <person name="Terry A."/>
            <person name="Yamada L."/>
            <person name="Wang H.G."/>
            <person name="Awazu S."/>
            <person name="Azumi K."/>
            <person name="Boore J."/>
            <person name="Branno M."/>
            <person name="Chin-Bow S."/>
            <person name="DeSantis R."/>
            <person name="Doyle S."/>
            <person name="Francino P."/>
            <person name="Keys D.N."/>
            <person name="Haga S."/>
            <person name="Hayashi H."/>
            <person name="Hino K."/>
            <person name="Imai K.S."/>
            <person name="Inaba K."/>
            <person name="Kano S."/>
            <person name="Kobayashi K."/>
            <person name="Kobayashi M."/>
            <person name="Lee B.I."/>
            <person name="Makabe K.W."/>
            <person name="Manohar C."/>
            <person name="Matassi G."/>
            <person name="Medina M."/>
            <person name="Mochizuki Y."/>
            <person name="Mount S."/>
            <person name="Morishita T."/>
            <person name="Miura S."/>
            <person name="Nakayama A."/>
            <person name="Nishizaka S."/>
            <person name="Nomoto H."/>
            <person name="Ohta F."/>
            <person name="Oishi K."/>
            <person name="Rigoutsos I."/>
            <person name="Sano M."/>
            <person name="Sasaki A."/>
            <person name="Sasakura Y."/>
            <person name="Shoguchi E."/>
            <person name="Shin-i T."/>
            <person name="Spagnuolo A."/>
            <person name="Stainier D."/>
            <person name="Suzuki M.M."/>
            <person name="Tassy O."/>
            <person name="Takatori N."/>
            <person name="Tokuoka M."/>
            <person name="Yagi K."/>
            <person name="Yoshizaki F."/>
            <person name="Wada S."/>
            <person name="Zhang C."/>
            <person name="Hyatt P.D."/>
            <person name="Larimer F."/>
            <person name="Detter C."/>
            <person name="Doggett N."/>
            <person name="Glavina T."/>
            <person name="Hawkins T."/>
            <person name="Richardson P."/>
            <person name="Lucas S."/>
            <person name="Kohara Y."/>
            <person name="Levine M."/>
            <person name="Satoh N."/>
            <person name="Rokhsar D.S."/>
        </authorList>
    </citation>
    <scope>NUCLEOTIDE SEQUENCE [LARGE SCALE GENOMIC DNA]</scope>
</reference>
<keyword evidence="4 8" id="KW-0547">Nucleotide-binding</keyword>
<dbReference type="GO" id="GO:0005739">
    <property type="term" value="C:mitochondrion"/>
    <property type="evidence" value="ECO:0000318"/>
    <property type="project" value="GO_Central"/>
</dbReference>
<evidence type="ECO:0000259" key="9">
    <source>
        <dbReference type="PROSITE" id="PS51509"/>
    </source>
</evidence>
<dbReference type="GeneTree" id="ENSGT00950000182772"/>
<reference evidence="11" key="2">
    <citation type="journal article" date="2008" name="Genome Biol.">
        <title>Improved genome assembly and evidence-based global gene model set for the chordate Ciona intestinalis: new insight into intron and operon populations.</title>
        <authorList>
            <person name="Satou Y."/>
            <person name="Mineta K."/>
            <person name="Ogasawara M."/>
            <person name="Sasakura Y."/>
            <person name="Shoguchi E."/>
            <person name="Ueno K."/>
            <person name="Yamada L."/>
            <person name="Matsumoto J."/>
            <person name="Wasserscheid J."/>
            <person name="Dewar K."/>
            <person name="Wiley G.B."/>
            <person name="Macmil S.L."/>
            <person name="Roe B.A."/>
            <person name="Zeller R.W."/>
            <person name="Hastings K.E."/>
            <person name="Lemaire P."/>
            <person name="Lindquist E."/>
            <person name="Endo T."/>
            <person name="Hotta K."/>
            <person name="Inaba K."/>
        </authorList>
    </citation>
    <scope>NUCLEOTIDE SEQUENCE [LARGE SCALE GENOMIC DNA]</scope>
    <source>
        <strain evidence="11">wild type</strain>
    </source>
</reference>
<dbReference type="EMBL" id="EAAA01000092">
    <property type="status" value="NOT_ANNOTATED_CDS"/>
    <property type="molecule type" value="Genomic_DNA"/>
</dbReference>
<dbReference type="InterPro" id="IPR000749">
    <property type="entry name" value="ATP-guanido_PTrfase"/>
</dbReference>
<feature type="binding site" evidence="8">
    <location>
        <begin position="312"/>
        <end position="317"/>
    </location>
    <ligand>
        <name>ATP</name>
        <dbReference type="ChEBI" id="CHEBI:30616"/>
    </ligand>
</feature>
<dbReference type="Gene3D" id="1.10.135.10">
    <property type="entry name" value="ATP:guanido phosphotransferase, N-terminal domain"/>
    <property type="match status" value="1"/>
</dbReference>
<dbReference type="OrthoDB" id="430219at2759"/>
<dbReference type="Gene3D" id="3.30.590.10">
    <property type="entry name" value="Glutamine synthetase/guanido kinase, catalytic domain"/>
    <property type="match status" value="1"/>
</dbReference>
<evidence type="ECO:0000313" key="11">
    <source>
        <dbReference type="Ensembl" id="ENSCINP00000018485.3"/>
    </source>
</evidence>
<feature type="binding site" evidence="8">
    <location>
        <position position="228"/>
    </location>
    <ligand>
        <name>ATP</name>
        <dbReference type="ChEBI" id="CHEBI:30616"/>
    </ligand>
</feature>
<proteinExistence type="inferred from homology"/>
<dbReference type="GO" id="GO:0005524">
    <property type="term" value="F:ATP binding"/>
    <property type="evidence" value="ECO:0007669"/>
    <property type="project" value="UniProtKB-UniRule"/>
</dbReference>
<keyword evidence="6 8" id="KW-0067">ATP-binding</keyword>
<accession>F6Q9B5</accession>
<dbReference type="PROSITE" id="PS51509">
    <property type="entry name" value="PHOSPHAGEN_KINASE_N"/>
    <property type="match status" value="1"/>
</dbReference>
<dbReference type="SUPFAM" id="SSF55931">
    <property type="entry name" value="Glutamine synthetase/guanido kinase"/>
    <property type="match status" value="1"/>
</dbReference>
<dbReference type="FunFam" id="3.30.590.10:FF:000014">
    <property type="entry name" value="arginine kinase"/>
    <property type="match status" value="1"/>
</dbReference>
<dbReference type="OMA" id="HTDLNWE"/>
<dbReference type="PANTHER" id="PTHR11547">
    <property type="entry name" value="ARGININE OR CREATINE KINASE"/>
    <property type="match status" value="1"/>
</dbReference>
<dbReference type="GO" id="GO:0046314">
    <property type="term" value="P:phosphocreatine biosynthetic process"/>
    <property type="evidence" value="ECO:0000318"/>
    <property type="project" value="GO_Central"/>
</dbReference>
<evidence type="ECO:0000256" key="3">
    <source>
        <dbReference type="ARBA" id="ARBA00022679"/>
    </source>
</evidence>
<dbReference type="InterPro" id="IPR022413">
    <property type="entry name" value="ATP-guanido_PTrfase_N"/>
</dbReference>
<dbReference type="Pfam" id="PF00217">
    <property type="entry name" value="ATP-gua_Ptrans"/>
    <property type="match status" value="1"/>
</dbReference>
<feature type="domain" description="Phosphagen kinase C-terminal" evidence="10">
    <location>
        <begin position="117"/>
        <end position="360"/>
    </location>
</feature>
<evidence type="ECO:0000256" key="7">
    <source>
        <dbReference type="PROSITE-ProRule" id="PRU00842"/>
    </source>
</evidence>
<reference evidence="11" key="3">
    <citation type="submission" date="2025-08" db="UniProtKB">
        <authorList>
            <consortium name="Ensembl"/>
        </authorList>
    </citation>
    <scope>IDENTIFICATION</scope>
</reference>
<accession>A0A1W2WKC4</accession>
<evidence type="ECO:0000256" key="4">
    <source>
        <dbReference type="ARBA" id="ARBA00022741"/>
    </source>
</evidence>
<dbReference type="InterPro" id="IPR022414">
    <property type="entry name" value="ATP-guanido_PTrfase_cat"/>
</dbReference>
<dbReference type="KEGG" id="cin:100178741"/>
<keyword evidence="12" id="KW-1185">Reference proteome</keyword>
<dbReference type="InterPro" id="IPR014746">
    <property type="entry name" value="Gln_synth/guanido_kin_cat_dom"/>
</dbReference>
<dbReference type="GO" id="GO:0004111">
    <property type="term" value="F:creatine kinase activity"/>
    <property type="evidence" value="ECO:0000318"/>
    <property type="project" value="GO_Central"/>
</dbReference>
<dbReference type="Proteomes" id="UP000008144">
    <property type="component" value="Chromosome 1"/>
</dbReference>
<evidence type="ECO:0000256" key="2">
    <source>
        <dbReference type="ARBA" id="ARBA00012231"/>
    </source>
</evidence>
<dbReference type="RefSeq" id="XP_002130094.1">
    <property type="nucleotide sequence ID" value="XM_002130058.4"/>
</dbReference>
<dbReference type="Ensembl" id="ENSCINT00000018485.3">
    <property type="protein sequence ID" value="ENSCINP00000018485.3"/>
    <property type="gene ID" value="ENSCING00000009101.3"/>
</dbReference>
<dbReference type="EC" id="2.7.3.2" evidence="2"/>
<dbReference type="SUPFAM" id="SSF48034">
    <property type="entry name" value="Guanido kinase N-terminal domain"/>
    <property type="match status" value="1"/>
</dbReference>
<dbReference type="PROSITE" id="PS51510">
    <property type="entry name" value="PHOSPHAGEN_KINASE_C"/>
    <property type="match status" value="1"/>
</dbReference>